<dbReference type="Proteomes" id="UP000249061">
    <property type="component" value="Unassembled WGS sequence"/>
</dbReference>
<feature type="region of interest" description="Disordered" evidence="1">
    <location>
        <begin position="1"/>
        <end position="33"/>
    </location>
</feature>
<dbReference type="AlphaFoldDB" id="A0A2W5SXP4"/>
<evidence type="ECO:0000256" key="1">
    <source>
        <dbReference type="SAM" id="MobiDB-lite"/>
    </source>
</evidence>
<dbReference type="EMBL" id="QFQP01000064">
    <property type="protein sequence ID" value="PZR04115.1"/>
    <property type="molecule type" value="Genomic_DNA"/>
</dbReference>
<organism evidence="2 3">
    <name type="scientific">Archangium gephyra</name>
    <dbReference type="NCBI Taxonomy" id="48"/>
    <lineage>
        <taxon>Bacteria</taxon>
        <taxon>Pseudomonadati</taxon>
        <taxon>Myxococcota</taxon>
        <taxon>Myxococcia</taxon>
        <taxon>Myxococcales</taxon>
        <taxon>Cystobacterineae</taxon>
        <taxon>Archangiaceae</taxon>
        <taxon>Archangium</taxon>
    </lineage>
</organism>
<feature type="compositionally biased region" description="Pro residues" evidence="1">
    <location>
        <begin position="15"/>
        <end position="26"/>
    </location>
</feature>
<gene>
    <name evidence="2" type="ORF">DI536_34865</name>
</gene>
<feature type="compositionally biased region" description="Low complexity" evidence="1">
    <location>
        <begin position="1"/>
        <end position="14"/>
    </location>
</feature>
<sequence length="387" mass="40783">MKLLRTAPALARPAPSKPPLPVPKPPAATATGFVKPPKPGLVLSPFKPKVTQADAVASARALLSGAPRKDEQSGHIIISDPADANDVSDEFGDRAAAANAQLARNGELETEALARLSTTERSQYLRVQRQLSADPVAKLALQTLLFEGKLPGGALLKNLSKLTTQSLGEGVDRARLIADVVQEVATPTCINQQDKNTCVATAATIQLVLQNPAEYVRLISGLASPEATVTTLGGDVLKVEGTPDSASRRTLSAQLLTPALMELGNGIFNYDEASDTTQYGPFGAPGLLAFGADLVAASITGKDYTWAPAVAPLKGVTMDAIVAQLEKGNTVLAGIDYQGLGGHELLVTGLETHDGCEYVRVINPWGREELIPRDEFQEDLMAMAHES</sequence>
<protein>
    <submittedName>
        <fullName evidence="2">Uncharacterized protein</fullName>
    </submittedName>
</protein>
<proteinExistence type="predicted"/>
<reference evidence="2 3" key="1">
    <citation type="submission" date="2017-08" db="EMBL/GenBank/DDBJ databases">
        <title>Infants hospitalized years apart are colonized by the same room-sourced microbial strains.</title>
        <authorList>
            <person name="Brooks B."/>
            <person name="Olm M.R."/>
            <person name="Firek B.A."/>
            <person name="Baker R."/>
            <person name="Thomas B.C."/>
            <person name="Morowitz M.J."/>
            <person name="Banfield J.F."/>
        </authorList>
    </citation>
    <scope>NUCLEOTIDE SEQUENCE [LARGE SCALE GENOMIC DNA]</scope>
    <source>
        <strain evidence="2">S2_003_000_R2_14</strain>
    </source>
</reference>
<name>A0A2W5SXP4_9BACT</name>
<evidence type="ECO:0000313" key="2">
    <source>
        <dbReference type="EMBL" id="PZR04115.1"/>
    </source>
</evidence>
<accession>A0A2W5SXP4</accession>
<comment type="caution">
    <text evidence="2">The sequence shown here is derived from an EMBL/GenBank/DDBJ whole genome shotgun (WGS) entry which is preliminary data.</text>
</comment>
<evidence type="ECO:0000313" key="3">
    <source>
        <dbReference type="Proteomes" id="UP000249061"/>
    </source>
</evidence>